<reference evidence="2 3" key="1">
    <citation type="journal article" date="2016" name="Sci. Rep.">
        <title>The genome sequence of the outbreeding globe artichoke constructed de novo incorporating a phase-aware low-pass sequencing strategy of F1 progeny.</title>
        <authorList>
            <person name="Scaglione D."/>
            <person name="Reyes-Chin-Wo S."/>
            <person name="Acquadro A."/>
            <person name="Froenicke L."/>
            <person name="Portis E."/>
            <person name="Beitel C."/>
            <person name="Tirone M."/>
            <person name="Mauro R."/>
            <person name="Lo Monaco A."/>
            <person name="Mauromicale G."/>
            <person name="Faccioli P."/>
            <person name="Cattivelli L."/>
            <person name="Rieseberg L."/>
            <person name="Michelmore R."/>
            <person name="Lanteri S."/>
        </authorList>
    </citation>
    <scope>NUCLEOTIDE SEQUENCE [LARGE SCALE GENOMIC DNA]</scope>
    <source>
        <strain evidence="2">2C</strain>
    </source>
</reference>
<dbReference type="Gramene" id="KVI10492">
    <property type="protein sequence ID" value="KVI10492"/>
    <property type="gene ID" value="Ccrd_011082"/>
</dbReference>
<organism evidence="2 3">
    <name type="scientific">Cynara cardunculus var. scolymus</name>
    <name type="common">Globe artichoke</name>
    <name type="synonym">Cynara scolymus</name>
    <dbReference type="NCBI Taxonomy" id="59895"/>
    <lineage>
        <taxon>Eukaryota</taxon>
        <taxon>Viridiplantae</taxon>
        <taxon>Streptophyta</taxon>
        <taxon>Embryophyta</taxon>
        <taxon>Tracheophyta</taxon>
        <taxon>Spermatophyta</taxon>
        <taxon>Magnoliopsida</taxon>
        <taxon>eudicotyledons</taxon>
        <taxon>Gunneridae</taxon>
        <taxon>Pentapetalae</taxon>
        <taxon>asterids</taxon>
        <taxon>campanulids</taxon>
        <taxon>Asterales</taxon>
        <taxon>Asteraceae</taxon>
        <taxon>Carduoideae</taxon>
        <taxon>Cardueae</taxon>
        <taxon>Carduinae</taxon>
        <taxon>Cynara</taxon>
    </lineage>
</organism>
<protein>
    <submittedName>
        <fullName evidence="2">Uncharacterized protein</fullName>
    </submittedName>
</protein>
<sequence>MKSSKTTRTQTIKSEPQSSSNIPTGDPHPQSAKPQSHAAIGESTVKITCYTQRGRRCIVGERRRDESDAREKEGKYGNVKSDSGKHEIEADWVRFRSDLDQIRDLVNTLTADRVRYADRVSPVSIYINRYLRHYEARVIMEDLELGRRPRITTMPQTVHVLHRVIPAFTRINYNLGYERSALSSSKCGGGNIHEWLQIRWMRDMFGEVCRERDHSSCSTMSTSLSYPLHLPVVACKSILPYLSRYDHVLRGVLGNSGHWGSLLASRLMLHSLKDANT</sequence>
<name>A0A103YK48_CYNCS</name>
<feature type="compositionally biased region" description="Polar residues" evidence="1">
    <location>
        <begin position="1"/>
        <end position="23"/>
    </location>
</feature>
<proteinExistence type="predicted"/>
<accession>A0A103YK48</accession>
<evidence type="ECO:0000313" key="3">
    <source>
        <dbReference type="Proteomes" id="UP000243975"/>
    </source>
</evidence>
<feature type="region of interest" description="Disordered" evidence="1">
    <location>
        <begin position="1"/>
        <end position="44"/>
    </location>
</feature>
<dbReference type="Proteomes" id="UP000243975">
    <property type="component" value="Unassembled WGS sequence"/>
</dbReference>
<keyword evidence="3" id="KW-1185">Reference proteome</keyword>
<gene>
    <name evidence="2" type="ORF">Ccrd_011082</name>
</gene>
<feature type="region of interest" description="Disordered" evidence="1">
    <location>
        <begin position="61"/>
        <end position="82"/>
    </location>
</feature>
<feature type="compositionally biased region" description="Basic and acidic residues" evidence="1">
    <location>
        <begin position="61"/>
        <end position="75"/>
    </location>
</feature>
<comment type="caution">
    <text evidence="2">The sequence shown here is derived from an EMBL/GenBank/DDBJ whole genome shotgun (WGS) entry which is preliminary data.</text>
</comment>
<dbReference type="AlphaFoldDB" id="A0A103YK48"/>
<evidence type="ECO:0000256" key="1">
    <source>
        <dbReference type="SAM" id="MobiDB-lite"/>
    </source>
</evidence>
<evidence type="ECO:0000313" key="2">
    <source>
        <dbReference type="EMBL" id="KVI10492.1"/>
    </source>
</evidence>
<dbReference type="EMBL" id="LEKV01001018">
    <property type="protein sequence ID" value="KVI10492.1"/>
    <property type="molecule type" value="Genomic_DNA"/>
</dbReference>